<accession>A0ABU4KC64</accession>
<feature type="region of interest" description="Disordered" evidence="1">
    <location>
        <begin position="45"/>
        <end position="68"/>
    </location>
</feature>
<name>A0ABU4KC64_9ACTN</name>
<proteinExistence type="predicted"/>
<feature type="non-terminal residue" evidence="2">
    <location>
        <position position="68"/>
    </location>
</feature>
<dbReference type="RefSeq" id="WP_319011193.1">
    <property type="nucleotide sequence ID" value="NZ_JAWJZF010000421.1"/>
</dbReference>
<keyword evidence="3" id="KW-1185">Reference proteome</keyword>
<gene>
    <name evidence="2" type="ORF">R2363_22425</name>
</gene>
<evidence type="ECO:0000256" key="1">
    <source>
        <dbReference type="SAM" id="MobiDB-lite"/>
    </source>
</evidence>
<sequence length="68" mass="7235">MTTAIGKCGFGAKGERRTPNARLPTARYYNNETITDDDMCALRSSTTLPDADGGAAEKWPCPGPDAKT</sequence>
<protein>
    <submittedName>
        <fullName evidence="2">Uncharacterized protein</fullName>
    </submittedName>
</protein>
<dbReference type="Proteomes" id="UP001278571">
    <property type="component" value="Unassembled WGS sequence"/>
</dbReference>
<evidence type="ECO:0000313" key="3">
    <source>
        <dbReference type="Proteomes" id="UP001278571"/>
    </source>
</evidence>
<dbReference type="EMBL" id="JAWJZF010000421">
    <property type="protein sequence ID" value="MDX2294925.1"/>
    <property type="molecule type" value="Genomic_DNA"/>
</dbReference>
<comment type="caution">
    <text evidence="2">The sequence shown here is derived from an EMBL/GenBank/DDBJ whole genome shotgun (WGS) entry which is preliminary data.</text>
</comment>
<evidence type="ECO:0000313" key="2">
    <source>
        <dbReference type="EMBL" id="MDX2294925.1"/>
    </source>
</evidence>
<reference evidence="2 3" key="1">
    <citation type="submission" date="2023-10" db="EMBL/GenBank/DDBJ databases">
        <authorList>
            <person name="Wang X.X."/>
        </authorList>
    </citation>
    <scope>NUCLEOTIDE SEQUENCE [LARGE SCALE GENOMIC DNA]</scope>
    <source>
        <strain evidence="2 3">NBRC 12816</strain>
    </source>
</reference>
<organism evidence="2 3">
    <name type="scientific">Streptomyces roseolus</name>
    <dbReference type="NCBI Taxonomy" id="67358"/>
    <lineage>
        <taxon>Bacteria</taxon>
        <taxon>Bacillati</taxon>
        <taxon>Actinomycetota</taxon>
        <taxon>Actinomycetes</taxon>
        <taxon>Kitasatosporales</taxon>
        <taxon>Streptomycetaceae</taxon>
        <taxon>Streptomyces</taxon>
    </lineage>
</organism>